<evidence type="ECO:0000256" key="1">
    <source>
        <dbReference type="SAM" id="Phobius"/>
    </source>
</evidence>
<keyword evidence="1" id="KW-0812">Transmembrane</keyword>
<feature type="transmembrane region" description="Helical" evidence="1">
    <location>
        <begin position="6"/>
        <end position="25"/>
    </location>
</feature>
<sequence>MAVTPAHYLAPALTALFAVLWMLFVRRDNQEILALQASYDLHDKIPAVRLLNEKRLKANKKPLDEAKFTELYEKELQKIRDGMLFARIARRFKRAN</sequence>
<dbReference type="EMBL" id="AUWU02000006">
    <property type="protein sequence ID" value="KAH0572036.1"/>
    <property type="molecule type" value="Genomic_DNA"/>
</dbReference>
<keyword evidence="1" id="KW-1133">Transmembrane helix</keyword>
<accession>V6LV25</accession>
<dbReference type="EMBL" id="KI546005">
    <property type="protein sequence ID" value="EST48103.1"/>
    <property type="molecule type" value="Genomic_DNA"/>
</dbReference>
<gene>
    <name evidence="2" type="ORF">SS50377_11769</name>
    <name evidence="3" type="ORF">SS50377_26238</name>
</gene>
<organism evidence="2">
    <name type="scientific">Spironucleus salmonicida</name>
    <dbReference type="NCBI Taxonomy" id="348837"/>
    <lineage>
        <taxon>Eukaryota</taxon>
        <taxon>Metamonada</taxon>
        <taxon>Diplomonadida</taxon>
        <taxon>Hexamitidae</taxon>
        <taxon>Hexamitinae</taxon>
        <taxon>Spironucleus</taxon>
    </lineage>
</organism>
<keyword evidence="1" id="KW-0472">Membrane</keyword>
<proteinExistence type="predicted"/>
<reference evidence="2 3" key="1">
    <citation type="journal article" date="2014" name="PLoS Genet.">
        <title>The Genome of Spironucleus salmonicida Highlights a Fish Pathogen Adapted to Fluctuating Environments.</title>
        <authorList>
            <person name="Xu F."/>
            <person name="Jerlstrom-Hultqvist J."/>
            <person name="Einarsson E."/>
            <person name="Astvaldsson A."/>
            <person name="Svard S.G."/>
            <person name="Andersson J.O."/>
        </authorList>
    </citation>
    <scope>NUCLEOTIDE SEQUENCE</scope>
    <source>
        <strain evidence="3">ATCC 50377</strain>
    </source>
</reference>
<dbReference type="AlphaFoldDB" id="V6LV25"/>
<protein>
    <submittedName>
        <fullName evidence="2">Uncharacterized protein</fullName>
    </submittedName>
</protein>
<name>V6LV25_9EUKA</name>
<evidence type="ECO:0000313" key="4">
    <source>
        <dbReference type="Proteomes" id="UP000018208"/>
    </source>
</evidence>
<evidence type="ECO:0000313" key="2">
    <source>
        <dbReference type="EMBL" id="EST48103.1"/>
    </source>
</evidence>
<dbReference type="Proteomes" id="UP000018208">
    <property type="component" value="Unassembled WGS sequence"/>
</dbReference>
<dbReference type="VEuPathDB" id="GiardiaDB:SS50377_26238"/>
<reference evidence="3" key="2">
    <citation type="submission" date="2020-12" db="EMBL/GenBank/DDBJ databases">
        <title>New Spironucleus salmonicida genome in near-complete chromosomes.</title>
        <authorList>
            <person name="Xu F."/>
            <person name="Kurt Z."/>
            <person name="Jimenez-Gonzalez A."/>
            <person name="Astvaldsson A."/>
            <person name="Andersson J.O."/>
            <person name="Svard S.G."/>
        </authorList>
    </citation>
    <scope>NUCLEOTIDE SEQUENCE</scope>
    <source>
        <strain evidence="3">ATCC 50377</strain>
    </source>
</reference>
<keyword evidence="4" id="KW-1185">Reference proteome</keyword>
<evidence type="ECO:0000313" key="3">
    <source>
        <dbReference type="EMBL" id="KAH0572036.1"/>
    </source>
</evidence>